<keyword evidence="3" id="KW-1185">Reference proteome</keyword>
<protein>
    <submittedName>
        <fullName evidence="2">Uncharacterized protein</fullName>
    </submittedName>
</protein>
<keyword evidence="1" id="KW-1133">Transmembrane helix</keyword>
<sequence>MQQMVFGSITVSSLYHLSLCISPKKKNGRLPTDVQASVDPVPRTAVNRTKPSFTAFQAMMFIFGFLWAGVNIVVAWNYARWVSRGAFWNGTEWGTPTGPRKAFKWLFNLFIAFPFFLLLIILPPFGGWILVPIAQNWAWNHRCDTYPMYALLDARSFKDPADTPDVVRFYQTSTNQLLFTYDVNDGTDTNLFMFSLRQFDTPQSLIPVNQYPTLQHIQYDFLDTTLSGDCTVSTFAGSFNTTNSPCMTGTYNPNEWLSFNITSSVPLNGTDPSTPVPSSNTLLRTVDKEWSLSDLIAPALILRTVDPLTDQLTDQTVLRTAVTKRGDCSLLKVCLAGMTHSGSLVGAEVLAPLGFIMFREVDHARVCTLPAENF</sequence>
<accession>A0A8K0UWL9</accession>
<dbReference type="EMBL" id="JAEVFJ010000003">
    <property type="protein sequence ID" value="KAH8106304.1"/>
    <property type="molecule type" value="Genomic_DNA"/>
</dbReference>
<dbReference type="OrthoDB" id="100006at2759"/>
<keyword evidence="1" id="KW-0472">Membrane</keyword>
<dbReference type="Proteomes" id="UP000813824">
    <property type="component" value="Unassembled WGS sequence"/>
</dbReference>
<keyword evidence="1" id="KW-0812">Transmembrane</keyword>
<reference evidence="2" key="1">
    <citation type="journal article" date="2021" name="New Phytol.">
        <title>Evolutionary innovations through gain and loss of genes in the ectomycorrhizal Boletales.</title>
        <authorList>
            <person name="Wu G."/>
            <person name="Miyauchi S."/>
            <person name="Morin E."/>
            <person name="Kuo A."/>
            <person name="Drula E."/>
            <person name="Varga T."/>
            <person name="Kohler A."/>
            <person name="Feng B."/>
            <person name="Cao Y."/>
            <person name="Lipzen A."/>
            <person name="Daum C."/>
            <person name="Hundley H."/>
            <person name="Pangilinan J."/>
            <person name="Johnson J."/>
            <person name="Barry K."/>
            <person name="LaButti K."/>
            <person name="Ng V."/>
            <person name="Ahrendt S."/>
            <person name="Min B."/>
            <person name="Choi I.G."/>
            <person name="Park H."/>
            <person name="Plett J.M."/>
            <person name="Magnuson J."/>
            <person name="Spatafora J.W."/>
            <person name="Nagy L.G."/>
            <person name="Henrissat B."/>
            <person name="Grigoriev I.V."/>
            <person name="Yang Z.L."/>
            <person name="Xu J."/>
            <person name="Martin F.M."/>
        </authorList>
    </citation>
    <scope>NUCLEOTIDE SEQUENCE</scope>
    <source>
        <strain evidence="2">KKN 215</strain>
    </source>
</reference>
<evidence type="ECO:0000256" key="1">
    <source>
        <dbReference type="SAM" id="Phobius"/>
    </source>
</evidence>
<evidence type="ECO:0000313" key="3">
    <source>
        <dbReference type="Proteomes" id="UP000813824"/>
    </source>
</evidence>
<feature type="transmembrane region" description="Helical" evidence="1">
    <location>
        <begin position="105"/>
        <end position="131"/>
    </location>
</feature>
<proteinExistence type="predicted"/>
<name>A0A8K0UWL9_9AGAR</name>
<evidence type="ECO:0000313" key="2">
    <source>
        <dbReference type="EMBL" id="KAH8106304.1"/>
    </source>
</evidence>
<dbReference type="AlphaFoldDB" id="A0A8K0UWL9"/>
<comment type="caution">
    <text evidence="2">The sequence shown here is derived from an EMBL/GenBank/DDBJ whole genome shotgun (WGS) entry which is preliminary data.</text>
</comment>
<organism evidence="2 3">
    <name type="scientific">Cristinia sonorae</name>
    <dbReference type="NCBI Taxonomy" id="1940300"/>
    <lineage>
        <taxon>Eukaryota</taxon>
        <taxon>Fungi</taxon>
        <taxon>Dikarya</taxon>
        <taxon>Basidiomycota</taxon>
        <taxon>Agaricomycotina</taxon>
        <taxon>Agaricomycetes</taxon>
        <taxon>Agaricomycetidae</taxon>
        <taxon>Agaricales</taxon>
        <taxon>Pleurotineae</taxon>
        <taxon>Stephanosporaceae</taxon>
        <taxon>Cristinia</taxon>
    </lineage>
</organism>
<gene>
    <name evidence="2" type="ORF">BXZ70DRAFT_431326</name>
</gene>
<feature type="transmembrane region" description="Helical" evidence="1">
    <location>
        <begin position="58"/>
        <end position="79"/>
    </location>
</feature>